<protein>
    <submittedName>
        <fullName evidence="1">Uncharacterized protein</fullName>
    </submittedName>
</protein>
<name>U9TM19_RHIID</name>
<dbReference type="EMBL" id="KI288389">
    <property type="protein sequence ID" value="ESA09175.1"/>
    <property type="molecule type" value="Genomic_DNA"/>
</dbReference>
<evidence type="ECO:0000313" key="1">
    <source>
        <dbReference type="EMBL" id="ESA09175.1"/>
    </source>
</evidence>
<organism evidence="1">
    <name type="scientific">Rhizophagus irregularis (strain DAOM 181602 / DAOM 197198 / MUCL 43194)</name>
    <name type="common">Arbuscular mycorrhizal fungus</name>
    <name type="synonym">Glomus intraradices</name>
    <dbReference type="NCBI Taxonomy" id="747089"/>
    <lineage>
        <taxon>Eukaryota</taxon>
        <taxon>Fungi</taxon>
        <taxon>Fungi incertae sedis</taxon>
        <taxon>Mucoromycota</taxon>
        <taxon>Glomeromycotina</taxon>
        <taxon>Glomeromycetes</taxon>
        <taxon>Glomerales</taxon>
        <taxon>Glomeraceae</taxon>
        <taxon>Rhizophagus</taxon>
    </lineage>
</organism>
<gene>
    <name evidence="1" type="ORF">GLOINDRAFT_3487</name>
</gene>
<proteinExistence type="predicted"/>
<sequence length="122" mass="13971">MTTFINELVKGIYIYSPSLFPTPSIIISKSNLPIGYKHITEYVSWFDFTTTLRKKNVWNLSPELFGNCPVYLQNVWKMSGIMKKYGVQNFLKSRICSDMKNSGQFQIDKTGQILDNLTNSGS</sequence>
<dbReference type="HOGENOM" id="CLU_2027955_0_0_1"/>
<accession>U9TM19</accession>
<dbReference type="AlphaFoldDB" id="U9TM19"/>
<reference evidence="1" key="1">
    <citation type="submission" date="2013-07" db="EMBL/GenBank/DDBJ databases">
        <title>The genome of an arbuscular mycorrhizal fungus provides insights into the evolution of the oldest plant symbiosis.</title>
        <authorList>
            <consortium name="DOE Joint Genome Institute"/>
            <person name="Tisserant E."/>
            <person name="Malbreil M."/>
            <person name="Kuo A."/>
            <person name="Kohler A."/>
            <person name="Symeonidi A."/>
            <person name="Balestrini R."/>
            <person name="Charron P."/>
            <person name="Duensing N."/>
            <person name="Frei-dit-Frey N."/>
            <person name="Gianinazzi-Pearson V."/>
            <person name="Gilbert B."/>
            <person name="Handa Y."/>
            <person name="Hijri M."/>
            <person name="Kaul R."/>
            <person name="Kawaguchi M."/>
            <person name="Krajinski F."/>
            <person name="Lammers P."/>
            <person name="Lapierre D."/>
            <person name="Masclaux F.G."/>
            <person name="Murat C."/>
            <person name="Morin E."/>
            <person name="Ndikumana S."/>
            <person name="Pagni M."/>
            <person name="Petitpierre D."/>
            <person name="Requena N."/>
            <person name="Rosikiewicz P."/>
            <person name="Riley R."/>
            <person name="Saito K."/>
            <person name="San Clemente H."/>
            <person name="Shapiro H."/>
            <person name="van Tuinen D."/>
            <person name="Becard G."/>
            <person name="Bonfante P."/>
            <person name="Paszkowski U."/>
            <person name="Shachar-Hill Y."/>
            <person name="Young J.P."/>
            <person name="Sanders I.R."/>
            <person name="Henrissat B."/>
            <person name="Rensing S.A."/>
            <person name="Grigoriev I.V."/>
            <person name="Corradi N."/>
            <person name="Roux C."/>
            <person name="Martin F."/>
        </authorList>
    </citation>
    <scope>NUCLEOTIDE SEQUENCE</scope>
    <source>
        <strain evidence="1">DAOM 197198</strain>
    </source>
</reference>